<name>A0ABW5W4W9_9PSEU</name>
<evidence type="ECO:0000313" key="3">
    <source>
        <dbReference type="Proteomes" id="UP001597478"/>
    </source>
</evidence>
<dbReference type="InterPro" id="IPR029010">
    <property type="entry name" value="ThuA-like"/>
</dbReference>
<dbReference type="Proteomes" id="UP001597478">
    <property type="component" value="Unassembled WGS sequence"/>
</dbReference>
<comment type="caution">
    <text evidence="2">The sequence shown here is derived from an EMBL/GenBank/DDBJ whole genome shotgun (WGS) entry which is preliminary data.</text>
</comment>
<dbReference type="PANTHER" id="PTHR40469">
    <property type="entry name" value="SECRETED GLYCOSYL HYDROLASE"/>
    <property type="match status" value="1"/>
</dbReference>
<sequence length="259" mass="29117">MEPIRQVLTVTKGHAYDRNAFGDMLDSLPGIECTQVEQPAAQRHFRGVEPDRWDAYLMYDMPGYRFKADHTPPDLIEPPQGFRSDFLRLVDRGHGFVFVHHALAAWPTWPEYGSVIGGRFRFVREPGHPDSGYRHAVEQRVSAVAEHPVVAGLEDGFTITDEVYLADVDEKSITPLLRTDATLTDRTVWSTWNAVLGRRDTNDGWTHPAGSGVVAWIREHPRSRIVYLQFGDSPAAFANPAFRRLLTNALQWASGHAGS</sequence>
<dbReference type="Gene3D" id="3.40.50.880">
    <property type="match status" value="1"/>
</dbReference>
<evidence type="ECO:0000313" key="2">
    <source>
        <dbReference type="EMBL" id="MFD2798276.1"/>
    </source>
</evidence>
<dbReference type="Pfam" id="PF06283">
    <property type="entry name" value="ThuA"/>
    <property type="match status" value="1"/>
</dbReference>
<gene>
    <name evidence="2" type="ORF">ACFS2C_02585</name>
</gene>
<dbReference type="EMBL" id="JBHUOF010000003">
    <property type="protein sequence ID" value="MFD2798276.1"/>
    <property type="molecule type" value="Genomic_DNA"/>
</dbReference>
<keyword evidence="3" id="KW-1185">Reference proteome</keyword>
<accession>A0ABW5W4W9</accession>
<proteinExistence type="predicted"/>
<reference evidence="3" key="1">
    <citation type="journal article" date="2019" name="Int. J. Syst. Evol. Microbiol.">
        <title>The Global Catalogue of Microorganisms (GCM) 10K type strain sequencing project: providing services to taxonomists for standard genome sequencing and annotation.</title>
        <authorList>
            <consortium name="The Broad Institute Genomics Platform"/>
            <consortium name="The Broad Institute Genome Sequencing Center for Infectious Disease"/>
            <person name="Wu L."/>
            <person name="Ma J."/>
        </authorList>
    </citation>
    <scope>NUCLEOTIDE SEQUENCE [LARGE SCALE GENOMIC DNA]</scope>
    <source>
        <strain evidence="3">IBRC-M 10906</strain>
    </source>
</reference>
<dbReference type="InterPro" id="IPR029062">
    <property type="entry name" value="Class_I_gatase-like"/>
</dbReference>
<dbReference type="RefSeq" id="WP_377383725.1">
    <property type="nucleotide sequence ID" value="NZ_JBHSAN010000001.1"/>
</dbReference>
<organism evidence="2 3">
    <name type="scientific">Prauserella oleivorans</name>
    <dbReference type="NCBI Taxonomy" id="1478153"/>
    <lineage>
        <taxon>Bacteria</taxon>
        <taxon>Bacillati</taxon>
        <taxon>Actinomycetota</taxon>
        <taxon>Actinomycetes</taxon>
        <taxon>Pseudonocardiales</taxon>
        <taxon>Pseudonocardiaceae</taxon>
        <taxon>Prauserella</taxon>
    </lineage>
</organism>
<dbReference type="SUPFAM" id="SSF52317">
    <property type="entry name" value="Class I glutamine amidotransferase-like"/>
    <property type="match status" value="1"/>
</dbReference>
<protein>
    <submittedName>
        <fullName evidence="2">ThuA domain-containing protein</fullName>
    </submittedName>
</protein>
<feature type="domain" description="ThuA-like" evidence="1">
    <location>
        <begin position="83"/>
        <end position="253"/>
    </location>
</feature>
<dbReference type="PANTHER" id="PTHR40469:SF2">
    <property type="entry name" value="GALACTOSE-BINDING DOMAIN-LIKE SUPERFAMILY PROTEIN"/>
    <property type="match status" value="1"/>
</dbReference>
<evidence type="ECO:0000259" key="1">
    <source>
        <dbReference type="Pfam" id="PF06283"/>
    </source>
</evidence>